<keyword evidence="4" id="KW-1185">Reference proteome</keyword>
<dbReference type="PANTHER" id="PTHR30480:SF8">
    <property type="entry name" value="PUTATIVE (AFU_ORTHOLOGUE AFUA_8G04060)-RELATED"/>
    <property type="match status" value="1"/>
</dbReference>
<comment type="caution">
    <text evidence="3">The sequence shown here is derived from an EMBL/GenBank/DDBJ whole genome shotgun (WGS) entry which is preliminary data.</text>
</comment>
<sequence length="219" mass="23965">MKSKCTSWEKALNPPGISYLSALQPSHTSLSTKAYNSSITVVRDKNRLLPLSNNIEAEEELLLLTPLVKPLAASAASRLLSDSVNQGSPEPAVWERSASVMSGERVFRELGRSLARQRSGRVLHTSYTANGVRPVHENLINRASAIIVLTADANRNLYQNGFTKHVSMICSMQYSAGGEKREKPLVVVSVSSPYDFAMDPSIGTYICTYDFTETALNSL</sequence>
<name>A0ABR0LJD8_9PEZI</name>
<evidence type="ECO:0000313" key="4">
    <source>
        <dbReference type="Proteomes" id="UP001357485"/>
    </source>
</evidence>
<gene>
    <name evidence="3" type="ORF">LTR16_009816</name>
</gene>
<dbReference type="Gene3D" id="3.40.50.1700">
    <property type="entry name" value="Glycoside hydrolase family 3 C-terminal domain"/>
    <property type="match status" value="1"/>
</dbReference>
<dbReference type="PANTHER" id="PTHR30480">
    <property type="entry name" value="BETA-HEXOSAMINIDASE-RELATED"/>
    <property type="match status" value="1"/>
</dbReference>
<evidence type="ECO:0000256" key="2">
    <source>
        <dbReference type="ARBA" id="ARBA00022801"/>
    </source>
</evidence>
<accession>A0ABR0LJD8</accession>
<feature type="non-terminal residue" evidence="3">
    <location>
        <position position="219"/>
    </location>
</feature>
<protein>
    <submittedName>
        <fullName evidence="3">Uncharacterized protein</fullName>
    </submittedName>
</protein>
<dbReference type="InterPro" id="IPR050226">
    <property type="entry name" value="NagZ_Beta-hexosaminidase"/>
</dbReference>
<evidence type="ECO:0000313" key="3">
    <source>
        <dbReference type="EMBL" id="KAK5185601.1"/>
    </source>
</evidence>
<dbReference type="InterPro" id="IPR036881">
    <property type="entry name" value="Glyco_hydro_3_C_sf"/>
</dbReference>
<dbReference type="EMBL" id="JAVRRA010019065">
    <property type="protein sequence ID" value="KAK5185601.1"/>
    <property type="molecule type" value="Genomic_DNA"/>
</dbReference>
<keyword evidence="2" id="KW-0378">Hydrolase</keyword>
<organism evidence="3 4">
    <name type="scientific">Cryomyces antarcticus</name>
    <dbReference type="NCBI Taxonomy" id="329879"/>
    <lineage>
        <taxon>Eukaryota</taxon>
        <taxon>Fungi</taxon>
        <taxon>Dikarya</taxon>
        <taxon>Ascomycota</taxon>
        <taxon>Pezizomycotina</taxon>
        <taxon>Dothideomycetes</taxon>
        <taxon>Dothideomycetes incertae sedis</taxon>
        <taxon>Cryomyces</taxon>
    </lineage>
</organism>
<dbReference type="Proteomes" id="UP001357485">
    <property type="component" value="Unassembled WGS sequence"/>
</dbReference>
<comment type="similarity">
    <text evidence="1">Belongs to the glycosyl hydrolase 3 family.</text>
</comment>
<reference evidence="3 4" key="1">
    <citation type="submission" date="2023-08" db="EMBL/GenBank/DDBJ databases">
        <title>Black Yeasts Isolated from many extreme environments.</title>
        <authorList>
            <person name="Coleine C."/>
            <person name="Stajich J.E."/>
            <person name="Selbmann L."/>
        </authorList>
    </citation>
    <scope>NUCLEOTIDE SEQUENCE [LARGE SCALE GENOMIC DNA]</scope>
    <source>
        <strain evidence="3 4">CCFEE 536</strain>
    </source>
</reference>
<proteinExistence type="inferred from homology"/>
<evidence type="ECO:0000256" key="1">
    <source>
        <dbReference type="ARBA" id="ARBA00005336"/>
    </source>
</evidence>